<comment type="caution">
    <text evidence="3">The sequence shown here is derived from an EMBL/GenBank/DDBJ whole genome shotgun (WGS) entry which is preliminary data.</text>
</comment>
<protein>
    <submittedName>
        <fullName evidence="3">Uncharacterized protein</fullName>
    </submittedName>
</protein>
<dbReference type="Proteomes" id="UP001140453">
    <property type="component" value="Unassembled WGS sequence"/>
</dbReference>
<dbReference type="AlphaFoldDB" id="A0A9W9D1G9"/>
<feature type="compositionally biased region" description="Low complexity" evidence="2">
    <location>
        <begin position="36"/>
        <end position="60"/>
    </location>
</feature>
<organism evidence="3 4">
    <name type="scientific">Gnomoniopsis smithogilvyi</name>
    <dbReference type="NCBI Taxonomy" id="1191159"/>
    <lineage>
        <taxon>Eukaryota</taxon>
        <taxon>Fungi</taxon>
        <taxon>Dikarya</taxon>
        <taxon>Ascomycota</taxon>
        <taxon>Pezizomycotina</taxon>
        <taxon>Sordariomycetes</taxon>
        <taxon>Sordariomycetidae</taxon>
        <taxon>Diaporthales</taxon>
        <taxon>Gnomoniaceae</taxon>
        <taxon>Gnomoniopsis</taxon>
    </lineage>
</organism>
<evidence type="ECO:0000313" key="4">
    <source>
        <dbReference type="Proteomes" id="UP001140453"/>
    </source>
</evidence>
<feature type="region of interest" description="Disordered" evidence="2">
    <location>
        <begin position="36"/>
        <end position="74"/>
    </location>
</feature>
<dbReference type="EMBL" id="JAPEVB010000001">
    <property type="protein sequence ID" value="KAJ4395946.1"/>
    <property type="molecule type" value="Genomic_DNA"/>
</dbReference>
<feature type="region of interest" description="Disordered" evidence="2">
    <location>
        <begin position="138"/>
        <end position="165"/>
    </location>
</feature>
<feature type="coiled-coil region" evidence="1">
    <location>
        <begin position="108"/>
        <end position="135"/>
    </location>
</feature>
<gene>
    <name evidence="3" type="ORF">N0V93_000162</name>
</gene>
<keyword evidence="4" id="KW-1185">Reference proteome</keyword>
<feature type="compositionally biased region" description="Acidic residues" evidence="2">
    <location>
        <begin position="143"/>
        <end position="157"/>
    </location>
</feature>
<evidence type="ECO:0000313" key="3">
    <source>
        <dbReference type="EMBL" id="KAJ4395946.1"/>
    </source>
</evidence>
<accession>A0A9W9D1G9</accession>
<reference evidence="3" key="1">
    <citation type="submission" date="2022-10" db="EMBL/GenBank/DDBJ databases">
        <title>Tapping the CABI collections for fungal endophytes: first genome assemblies for Collariella, Neodidymelliopsis, Ascochyta clinopodiicola, Didymella pomorum, Didymosphaeria variabile, Neocosmospora piperis and Neocucurbitaria cava.</title>
        <authorList>
            <person name="Hill R."/>
        </authorList>
    </citation>
    <scope>NUCLEOTIDE SEQUENCE</scope>
    <source>
        <strain evidence="3">IMI 355082</strain>
    </source>
</reference>
<evidence type="ECO:0000256" key="1">
    <source>
        <dbReference type="SAM" id="Coils"/>
    </source>
</evidence>
<sequence>MQPSILPAAPPPAELHHNSLTEAVGAMDPNLAALHQQATAATAMQQQVAQQQQQQQQPATSHSHGPGRPPNADRQMVIDGRRFQRLEENVAKLLELTQLMMNRQDELNDRQMQREQHLQNQVNFTEERLQLAIENAGEMAGGEGDDDDEEEEEEERDPPDMAYPPLGMQFRPNFGAKKALEGLLDNINLWAKEHGYKCATLRSTQKPGERVRVAIRCALGGEARYKIQDENGETLIRTKSGQLRKPYRKRTSKKTGCEFGFILGETGQNTNIFEVRYHPNGSPPHNHPPMEL</sequence>
<proteinExistence type="predicted"/>
<name>A0A9W9D1G9_9PEZI</name>
<dbReference type="OrthoDB" id="5221378at2759"/>
<evidence type="ECO:0000256" key="2">
    <source>
        <dbReference type="SAM" id="MobiDB-lite"/>
    </source>
</evidence>
<keyword evidence="1" id="KW-0175">Coiled coil</keyword>